<dbReference type="AlphaFoldDB" id="A0AAW7Y7S4"/>
<evidence type="ECO:0000313" key="1">
    <source>
        <dbReference type="EMBL" id="MDO6544671.1"/>
    </source>
</evidence>
<proteinExistence type="predicted"/>
<organism evidence="1 2">
    <name type="scientific">Photobacterium sanguinicancri</name>
    <dbReference type="NCBI Taxonomy" id="875932"/>
    <lineage>
        <taxon>Bacteria</taxon>
        <taxon>Pseudomonadati</taxon>
        <taxon>Pseudomonadota</taxon>
        <taxon>Gammaproteobacteria</taxon>
        <taxon>Vibrionales</taxon>
        <taxon>Vibrionaceae</taxon>
        <taxon>Photobacterium</taxon>
    </lineage>
</organism>
<comment type="caution">
    <text evidence="1">The sequence shown here is derived from an EMBL/GenBank/DDBJ whole genome shotgun (WGS) entry which is preliminary data.</text>
</comment>
<dbReference type="EMBL" id="JAUOPU010000028">
    <property type="protein sequence ID" value="MDO6544671.1"/>
    <property type="molecule type" value="Genomic_DNA"/>
</dbReference>
<name>A0AAW7Y7S4_9GAMM</name>
<accession>A0AAW7Y7S4</accession>
<gene>
    <name evidence="1" type="ORF">Q4568_19200</name>
</gene>
<sequence length="216" mass="24460">MIKSLLVKIILLLVGISCLVLAAGIYRFNFTNDDIYVDEQPVSVATKEKSNVMRMLFSFQTDNYWQVELPELKLAVPLMELKEYNGHHFAVGEYQFGQERGVVSVDYPRITVLNFTYVQDEMIFAVPFSVSNQGSGVHWYIGLYNMNTKYGDIQQIDSLFVGDRIVINEMNTDEPFDVTSSIRLAYFSHGPAQSMADDPSVNTTKVIKVTPTGFVK</sequence>
<evidence type="ECO:0000313" key="2">
    <source>
        <dbReference type="Proteomes" id="UP001170624"/>
    </source>
</evidence>
<dbReference type="RefSeq" id="WP_281223413.1">
    <property type="nucleotide sequence ID" value="NZ_CANMLA010000027.1"/>
</dbReference>
<protein>
    <submittedName>
        <fullName evidence="1">Uncharacterized protein</fullName>
    </submittedName>
</protein>
<reference evidence="1" key="1">
    <citation type="submission" date="2023-07" db="EMBL/GenBank/DDBJ databases">
        <title>Genome content predicts the carbon catabolic preferences of heterotrophic bacteria.</title>
        <authorList>
            <person name="Gralka M."/>
        </authorList>
    </citation>
    <scope>NUCLEOTIDE SEQUENCE</scope>
    <source>
        <strain evidence="1">G2M05</strain>
    </source>
</reference>
<dbReference type="Proteomes" id="UP001170624">
    <property type="component" value="Unassembled WGS sequence"/>
</dbReference>